<dbReference type="Gramene" id="OB07G32510.1">
    <property type="protein sequence ID" value="OB07G32510.1"/>
    <property type="gene ID" value="OB07G32510"/>
</dbReference>
<evidence type="ECO:0000256" key="1">
    <source>
        <dbReference type="SAM" id="Phobius"/>
    </source>
</evidence>
<dbReference type="EnsemblPlants" id="OB07G32510.1">
    <property type="protein sequence ID" value="OB07G32510.1"/>
    <property type="gene ID" value="OB07G32510"/>
</dbReference>
<sequence length="83" mass="9505">RLRRRRRDLHHHLHRRLQTRIWSVSVHAFFLSFWRASSAIVVSELKVKNHQQLTHSASGLFSAPIFGLAAKLVPSAVVKASTK</sequence>
<dbReference type="Proteomes" id="UP000006038">
    <property type="component" value="Chromosome 7"/>
</dbReference>
<evidence type="ECO:0000313" key="3">
    <source>
        <dbReference type="Proteomes" id="UP000006038"/>
    </source>
</evidence>
<feature type="transmembrane region" description="Helical" evidence="1">
    <location>
        <begin position="53"/>
        <end position="73"/>
    </location>
</feature>
<keyword evidence="3" id="KW-1185">Reference proteome</keyword>
<protein>
    <submittedName>
        <fullName evidence="2">Uncharacterized protein</fullName>
    </submittedName>
</protein>
<accession>J3MPB9</accession>
<evidence type="ECO:0000313" key="2">
    <source>
        <dbReference type="EnsemblPlants" id="OB07G32510.1"/>
    </source>
</evidence>
<keyword evidence="1" id="KW-0812">Transmembrane</keyword>
<keyword evidence="1" id="KW-0472">Membrane</keyword>
<dbReference type="AlphaFoldDB" id="J3MPB9"/>
<proteinExistence type="predicted"/>
<reference evidence="2" key="1">
    <citation type="journal article" date="2013" name="Nat. Commun.">
        <title>Whole-genome sequencing of Oryza brachyantha reveals mechanisms underlying Oryza genome evolution.</title>
        <authorList>
            <person name="Chen J."/>
            <person name="Huang Q."/>
            <person name="Gao D."/>
            <person name="Wang J."/>
            <person name="Lang Y."/>
            <person name="Liu T."/>
            <person name="Li B."/>
            <person name="Bai Z."/>
            <person name="Luis Goicoechea J."/>
            <person name="Liang C."/>
            <person name="Chen C."/>
            <person name="Zhang W."/>
            <person name="Sun S."/>
            <person name="Liao Y."/>
            <person name="Zhang X."/>
            <person name="Yang L."/>
            <person name="Song C."/>
            <person name="Wang M."/>
            <person name="Shi J."/>
            <person name="Liu G."/>
            <person name="Liu J."/>
            <person name="Zhou H."/>
            <person name="Zhou W."/>
            <person name="Yu Q."/>
            <person name="An N."/>
            <person name="Chen Y."/>
            <person name="Cai Q."/>
            <person name="Wang B."/>
            <person name="Liu B."/>
            <person name="Min J."/>
            <person name="Huang Y."/>
            <person name="Wu H."/>
            <person name="Li Z."/>
            <person name="Zhang Y."/>
            <person name="Yin Y."/>
            <person name="Song W."/>
            <person name="Jiang J."/>
            <person name="Jackson S.A."/>
            <person name="Wing R.A."/>
            <person name="Wang J."/>
            <person name="Chen M."/>
        </authorList>
    </citation>
    <scope>NUCLEOTIDE SEQUENCE [LARGE SCALE GENOMIC DNA]</scope>
    <source>
        <strain evidence="2">cv. IRGC 101232</strain>
    </source>
</reference>
<keyword evidence="1" id="KW-1133">Transmembrane helix</keyword>
<name>J3MPB9_ORYBR</name>
<reference evidence="2" key="2">
    <citation type="submission" date="2013-04" db="UniProtKB">
        <authorList>
            <consortium name="EnsemblPlants"/>
        </authorList>
    </citation>
    <scope>IDENTIFICATION</scope>
</reference>
<dbReference type="HOGENOM" id="CLU_2549710_0_0_1"/>
<organism evidence="2">
    <name type="scientific">Oryza brachyantha</name>
    <name type="common">malo sina</name>
    <dbReference type="NCBI Taxonomy" id="4533"/>
    <lineage>
        <taxon>Eukaryota</taxon>
        <taxon>Viridiplantae</taxon>
        <taxon>Streptophyta</taxon>
        <taxon>Embryophyta</taxon>
        <taxon>Tracheophyta</taxon>
        <taxon>Spermatophyta</taxon>
        <taxon>Magnoliopsida</taxon>
        <taxon>Liliopsida</taxon>
        <taxon>Poales</taxon>
        <taxon>Poaceae</taxon>
        <taxon>BOP clade</taxon>
        <taxon>Oryzoideae</taxon>
        <taxon>Oryzeae</taxon>
        <taxon>Oryzinae</taxon>
        <taxon>Oryza</taxon>
    </lineage>
</organism>
<feature type="transmembrane region" description="Helical" evidence="1">
    <location>
        <begin position="21"/>
        <end position="41"/>
    </location>
</feature>